<reference evidence="3" key="1">
    <citation type="submission" date="2025-08" db="UniProtKB">
        <authorList>
            <consortium name="RefSeq"/>
        </authorList>
    </citation>
    <scope>IDENTIFICATION</scope>
    <source>
        <tissue evidence="3">Muscle</tissue>
    </source>
</reference>
<dbReference type="AlphaFoldDB" id="A0A6I9NM05"/>
<feature type="region of interest" description="Disordered" evidence="1">
    <location>
        <begin position="1"/>
        <end position="44"/>
    </location>
</feature>
<dbReference type="RefSeq" id="XP_010778649.1">
    <property type="nucleotide sequence ID" value="XM_010780347.1"/>
</dbReference>
<keyword evidence="2" id="KW-1185">Reference proteome</keyword>
<name>A0A6I9NM05_9TELE</name>
<sequence>MFTPRAAPSSGRRQQGRSSGRKSGTNLLFSPRRATLSGRGTPTRAQSHAAADLFNYDLQTFGSSLPVKVMEALTMAEGKENLIPVT</sequence>
<evidence type="ECO:0000256" key="1">
    <source>
        <dbReference type="SAM" id="MobiDB-lite"/>
    </source>
</evidence>
<accession>A0A6I9NM05</accession>
<feature type="non-terminal residue" evidence="3">
    <location>
        <position position="86"/>
    </location>
</feature>
<dbReference type="KEGG" id="ncc:104953402"/>
<feature type="compositionally biased region" description="Low complexity" evidence="1">
    <location>
        <begin position="9"/>
        <end position="24"/>
    </location>
</feature>
<dbReference type="GeneID" id="104953402"/>
<organism evidence="2 3">
    <name type="scientific">Notothenia coriiceps</name>
    <name type="common">black rockcod</name>
    <dbReference type="NCBI Taxonomy" id="8208"/>
    <lineage>
        <taxon>Eukaryota</taxon>
        <taxon>Metazoa</taxon>
        <taxon>Chordata</taxon>
        <taxon>Craniata</taxon>
        <taxon>Vertebrata</taxon>
        <taxon>Euteleostomi</taxon>
        <taxon>Actinopterygii</taxon>
        <taxon>Neopterygii</taxon>
        <taxon>Teleostei</taxon>
        <taxon>Neoteleostei</taxon>
        <taxon>Acanthomorphata</taxon>
        <taxon>Eupercaria</taxon>
        <taxon>Perciformes</taxon>
        <taxon>Notothenioidei</taxon>
        <taxon>Nototheniidae</taxon>
        <taxon>Notothenia</taxon>
    </lineage>
</organism>
<protein>
    <submittedName>
        <fullName evidence="3">Nuclear pore complex protein Nup133</fullName>
    </submittedName>
</protein>
<dbReference type="Proteomes" id="UP000504611">
    <property type="component" value="Unplaced"/>
</dbReference>
<evidence type="ECO:0000313" key="3">
    <source>
        <dbReference type="RefSeq" id="XP_010778649.1"/>
    </source>
</evidence>
<proteinExistence type="predicted"/>
<dbReference type="OrthoDB" id="103454at2759"/>
<evidence type="ECO:0000313" key="2">
    <source>
        <dbReference type="Proteomes" id="UP000504611"/>
    </source>
</evidence>
<gene>
    <name evidence="3" type="primary">LOC104953402</name>
</gene>